<feature type="transmembrane region" description="Helical" evidence="1">
    <location>
        <begin position="20"/>
        <end position="46"/>
    </location>
</feature>
<dbReference type="KEGG" id="cmh:VO01_12590"/>
<proteinExistence type="predicted"/>
<gene>
    <name evidence="2" type="ORF">VO01_12590</name>
</gene>
<dbReference type="HOGENOM" id="CLU_1381989_0_0_11"/>
<reference evidence="2 3" key="1">
    <citation type="journal article" date="2015" name="Genome Announc.">
        <title>Complete Genome Sequence of Clavibacter michiganensis subsp. insidiosus R1-1 Using PacBio Single-Molecule Real-Time Technology.</title>
        <authorList>
            <person name="Lu Y."/>
            <person name="Samac D.A."/>
            <person name="Glazebrook J."/>
            <person name="Ishimaru C.A."/>
        </authorList>
    </citation>
    <scope>NUCLEOTIDE SEQUENCE [LARGE SCALE GENOMIC DNA]</scope>
    <source>
        <strain evidence="2 3">R1-1</strain>
    </source>
</reference>
<evidence type="ECO:0000313" key="2">
    <source>
        <dbReference type="EMBL" id="AJW79848.1"/>
    </source>
</evidence>
<feature type="transmembrane region" description="Helical" evidence="1">
    <location>
        <begin position="58"/>
        <end position="78"/>
    </location>
</feature>
<dbReference type="PATRIC" id="fig|33014.5.peg.2596"/>
<dbReference type="Proteomes" id="UP000032604">
    <property type="component" value="Chromosome"/>
</dbReference>
<organism evidence="2 3">
    <name type="scientific">Clavibacter michiganensis subsp. insidiosus</name>
    <dbReference type="NCBI Taxonomy" id="33014"/>
    <lineage>
        <taxon>Bacteria</taxon>
        <taxon>Bacillati</taxon>
        <taxon>Actinomycetota</taxon>
        <taxon>Actinomycetes</taxon>
        <taxon>Micrococcales</taxon>
        <taxon>Microbacteriaceae</taxon>
        <taxon>Clavibacter</taxon>
    </lineage>
</organism>
<sequence length="204" mass="22195">MDDLMTADRPRNPDTWEPPGFGPALLGHLVLGAVTTPAVLVLLWLATLLPAVPPRGPAELVALVAVSVAVGALIEVLVEDPFARRRKLSSPGGWDFALVPPLVALVAVVAVGRLVSGSFVMAAAVGAAWALVEAVQIAWLRPWEPGMTQDEFDGKYAELKEMTRETFAPDVEEIRRRAGARAMRRYRDAIERKRREADEDGDPR</sequence>
<feature type="transmembrane region" description="Helical" evidence="1">
    <location>
        <begin position="98"/>
        <end position="131"/>
    </location>
</feature>
<evidence type="ECO:0000256" key="1">
    <source>
        <dbReference type="SAM" id="Phobius"/>
    </source>
</evidence>
<dbReference type="AlphaFoldDB" id="A0A0D5CJM8"/>
<keyword evidence="1" id="KW-1133">Transmembrane helix</keyword>
<protein>
    <submittedName>
        <fullName evidence="2">Membrane protein</fullName>
    </submittedName>
</protein>
<keyword evidence="1" id="KW-0472">Membrane</keyword>
<name>A0A0D5CJM8_9MICO</name>
<evidence type="ECO:0000313" key="3">
    <source>
        <dbReference type="Proteomes" id="UP000032604"/>
    </source>
</evidence>
<accession>A0A0D5CJM8</accession>
<keyword evidence="1" id="KW-0812">Transmembrane</keyword>
<dbReference type="EMBL" id="CP011043">
    <property type="protein sequence ID" value="AJW79848.1"/>
    <property type="molecule type" value="Genomic_DNA"/>
</dbReference>